<comment type="caution">
    <text evidence="2">The sequence shown here is derived from an EMBL/GenBank/DDBJ whole genome shotgun (WGS) entry which is preliminary data.</text>
</comment>
<keyword evidence="1" id="KW-0732">Signal</keyword>
<organism evidence="2 3">
    <name type="scientific">Lentinula edodes</name>
    <name type="common">Shiitake mushroom</name>
    <name type="synonym">Lentinus edodes</name>
    <dbReference type="NCBI Taxonomy" id="5353"/>
    <lineage>
        <taxon>Eukaryota</taxon>
        <taxon>Fungi</taxon>
        <taxon>Dikarya</taxon>
        <taxon>Basidiomycota</taxon>
        <taxon>Agaricomycotina</taxon>
        <taxon>Agaricomycetes</taxon>
        <taxon>Agaricomycetidae</taxon>
        <taxon>Agaricales</taxon>
        <taxon>Marasmiineae</taxon>
        <taxon>Omphalotaceae</taxon>
        <taxon>Lentinula</taxon>
    </lineage>
</organism>
<keyword evidence="3" id="KW-1185">Reference proteome</keyword>
<gene>
    <name evidence="2" type="ORF">LENED_011034</name>
</gene>
<sequence>MDRVGLPLLLLPPSSLSLLHIFVPSFIHCAKTVGERGYGLYNTVLLKTNGSFPYDLFISLENLSCSHI</sequence>
<evidence type="ECO:0000256" key="1">
    <source>
        <dbReference type="SAM" id="SignalP"/>
    </source>
</evidence>
<reference evidence="2 3" key="2">
    <citation type="submission" date="2017-02" db="EMBL/GenBank/DDBJ databases">
        <title>A genome survey and senescence transcriptome analysis in Lentinula edodes.</title>
        <authorList>
            <person name="Sakamoto Y."/>
            <person name="Nakade K."/>
            <person name="Sato S."/>
            <person name="Yoshida Y."/>
            <person name="Miyazaki K."/>
            <person name="Natsume S."/>
            <person name="Konno N."/>
        </authorList>
    </citation>
    <scope>NUCLEOTIDE SEQUENCE [LARGE SCALE GENOMIC DNA]</scope>
    <source>
        <strain evidence="2 3">NBRC 111202</strain>
    </source>
</reference>
<evidence type="ECO:0000313" key="2">
    <source>
        <dbReference type="EMBL" id="GAW08922.1"/>
    </source>
</evidence>
<protein>
    <recommendedName>
        <fullName evidence="4">Secreted protein</fullName>
    </recommendedName>
</protein>
<evidence type="ECO:0008006" key="4">
    <source>
        <dbReference type="Google" id="ProtNLM"/>
    </source>
</evidence>
<feature type="signal peptide" evidence="1">
    <location>
        <begin position="1"/>
        <end position="17"/>
    </location>
</feature>
<name>A0A1Q3EP05_LENED</name>
<proteinExistence type="predicted"/>
<accession>A0A1Q3EP05</accession>
<reference evidence="2 3" key="1">
    <citation type="submission" date="2016-08" db="EMBL/GenBank/DDBJ databases">
        <authorList>
            <consortium name="Lentinula edodes genome sequencing consortium"/>
            <person name="Sakamoto Y."/>
            <person name="Nakade K."/>
            <person name="Sato S."/>
            <person name="Yoshida Y."/>
            <person name="Miyazaki K."/>
            <person name="Natsume S."/>
            <person name="Konno N."/>
        </authorList>
    </citation>
    <scope>NUCLEOTIDE SEQUENCE [LARGE SCALE GENOMIC DNA]</scope>
    <source>
        <strain evidence="2 3">NBRC 111202</strain>
    </source>
</reference>
<dbReference type="Proteomes" id="UP000188533">
    <property type="component" value="Unassembled WGS sequence"/>
</dbReference>
<dbReference type="AlphaFoldDB" id="A0A1Q3EP05"/>
<feature type="chain" id="PRO_5012365754" description="Secreted protein" evidence="1">
    <location>
        <begin position="18"/>
        <end position="68"/>
    </location>
</feature>
<evidence type="ECO:0000313" key="3">
    <source>
        <dbReference type="Proteomes" id="UP000188533"/>
    </source>
</evidence>
<dbReference type="EMBL" id="BDGU01000839">
    <property type="protein sequence ID" value="GAW08922.1"/>
    <property type="molecule type" value="Genomic_DNA"/>
</dbReference>